<sequence length="1030" mass="109352">MAAIATVSPTSPFVPGVGGNPPAAHRHGPPSGTASADDHSGHGHTQPPPQVINDLLLQRVREAPDTLFFGYPATPKGKTDYVYHTVRDVDRYADAAARAYLAAGLIPEHPSPHRADVVALLAPSTVDYVINTFALSRLGFAVLFLSHRLAGDAVHSLLRATACTKLVVAPQYEARAAQMLQQPDDDDDDDGGGTDRSPCATVSVFRLVEFAAYAAAAAAAAASENDADPVRPLLVTAATTITTNHVALIIHSSGSTGLPKPIFQTHASCLANYADGIPYRAFITLPLFHNHGISTLFRALCAGKTAALYNASLPLAGSTLVDALQAVAPESLHCVPYALKLLAEDPRGIDALRRLQLVLFGGSGCPDELGDRLVAAGVYLAGHYGATEMGQLMTSFRDPATDTDWAYMRPVPAARPYVRMVPRGAGTYECVVLDGLPSKVQSNCDDPPHSFATRDLFTAHPTRPDAWKYLGRLDDRVTLVTGEKVLPVPYEHRIRQHPLVRECVVVGVGRAVPGLVVVPSAAPTTTTALLDALQPTLDAANAHAEAFGRITREMVCVLDPDTAYPTTDKGTVIRAAFYRQFADVIDQMYARLEAPELANADGTDGDGGNTGTKRLDLDEAGLETYLLALFAATLGVSPQQLQADTDLFGAGVDSLQAITARTKIMREIDLGGHVPGQNVVFEFPSVRQLVRHLVALRSGDAAAAAATAGDELKAMRALIAQYSDFSAFPTTTRDADLCPPGGRETVVLTGATGSLGAHLLHQLVREPHVDRVYCLVRVASSSSSSSSPEAAAETRVRAALADRGLPPLDAAAWAKITCLPADLSQDTLGLADDIVGDTERGIWNLTEALPLMFHSALTTGALPALDETPSWMPVDEMARAVLELAGLVPSNRAGTVAADAGDRQLVYHVQNRCLFRWTADLLPALRAAGLRFETVPQRAWVARLRASDPDPRRNPAIKLLGFFAGKYDNDQPGRAGLVFATRRTAAASPTVAAGFDVVGSGLVAKMVAWWQTQWAAAAEGTPKTASKTEQ</sequence>
<dbReference type="Pfam" id="PF00501">
    <property type="entry name" value="AMP-binding"/>
    <property type="match status" value="1"/>
</dbReference>
<dbReference type="SUPFAM" id="SSF51735">
    <property type="entry name" value="NAD(P)-binding Rossmann-fold domains"/>
    <property type="match status" value="2"/>
</dbReference>
<dbReference type="Proteomes" id="UP000076874">
    <property type="component" value="Unassembled WGS sequence"/>
</dbReference>
<dbReference type="STRING" id="1081102.A0A167ZW45"/>
<dbReference type="SMART" id="SM00823">
    <property type="entry name" value="PKS_PP"/>
    <property type="match status" value="1"/>
</dbReference>
<dbReference type="GO" id="GO:0031956">
    <property type="term" value="F:medium-chain fatty acid-CoA ligase activity"/>
    <property type="evidence" value="ECO:0007669"/>
    <property type="project" value="TreeGrafter"/>
</dbReference>
<dbReference type="InterPro" id="IPR006162">
    <property type="entry name" value="Ppantetheine_attach_site"/>
</dbReference>
<keyword evidence="2" id="KW-0596">Phosphopantetheine</keyword>
<dbReference type="PANTHER" id="PTHR43201:SF8">
    <property type="entry name" value="ACYL-COA SYNTHETASE FAMILY MEMBER 3"/>
    <property type="match status" value="1"/>
</dbReference>
<dbReference type="SUPFAM" id="SSF56801">
    <property type="entry name" value="Acetyl-CoA synthetase-like"/>
    <property type="match status" value="1"/>
</dbReference>
<dbReference type="EMBL" id="AZHD01000001">
    <property type="protein sequence ID" value="OAA67965.1"/>
    <property type="molecule type" value="Genomic_DNA"/>
</dbReference>
<dbReference type="Gene3D" id="1.10.1200.10">
    <property type="entry name" value="ACP-like"/>
    <property type="match status" value="1"/>
</dbReference>
<comment type="caution">
    <text evidence="6">The sequence shown here is derived from an EMBL/GenBank/DDBJ whole genome shotgun (WGS) entry which is preliminary data.</text>
</comment>
<evidence type="ECO:0000313" key="7">
    <source>
        <dbReference type="Proteomes" id="UP000076874"/>
    </source>
</evidence>
<protein>
    <submittedName>
        <fullName evidence="6">Nonribosomal peptide synthetase-like protein</fullName>
    </submittedName>
</protein>
<dbReference type="Pfam" id="PF00550">
    <property type="entry name" value="PP-binding"/>
    <property type="match status" value="1"/>
</dbReference>
<dbReference type="InterPro" id="IPR009081">
    <property type="entry name" value="PP-bd_ACP"/>
</dbReference>
<reference evidence="6 7" key="1">
    <citation type="journal article" date="2016" name="Genome Biol. Evol.">
        <title>Divergent and convergent evolution of fungal pathogenicity.</title>
        <authorList>
            <person name="Shang Y."/>
            <person name="Xiao G."/>
            <person name="Zheng P."/>
            <person name="Cen K."/>
            <person name="Zhan S."/>
            <person name="Wang C."/>
        </authorList>
    </citation>
    <scope>NUCLEOTIDE SEQUENCE [LARGE SCALE GENOMIC DNA]</scope>
    <source>
        <strain evidence="6 7">RCEF 264</strain>
    </source>
</reference>
<dbReference type="InterPro" id="IPR042099">
    <property type="entry name" value="ANL_N_sf"/>
</dbReference>
<dbReference type="Pfam" id="PF23562">
    <property type="entry name" value="AMP-binding_C_3"/>
    <property type="match status" value="1"/>
</dbReference>
<dbReference type="InterPro" id="IPR036291">
    <property type="entry name" value="NAD(P)-bd_dom_sf"/>
</dbReference>
<dbReference type="AlphaFoldDB" id="A0A167ZW45"/>
<comment type="similarity">
    <text evidence="1">Belongs to the ATP-dependent AMP-binding enzyme family.</text>
</comment>
<evidence type="ECO:0000313" key="6">
    <source>
        <dbReference type="EMBL" id="OAA67965.1"/>
    </source>
</evidence>
<evidence type="ECO:0000259" key="5">
    <source>
        <dbReference type="PROSITE" id="PS50075"/>
    </source>
</evidence>
<dbReference type="PROSITE" id="PS00455">
    <property type="entry name" value="AMP_BINDING"/>
    <property type="match status" value="1"/>
</dbReference>
<accession>A0A167ZW45</accession>
<feature type="domain" description="Carrier" evidence="5">
    <location>
        <begin position="620"/>
        <end position="697"/>
    </location>
</feature>
<dbReference type="PROSITE" id="PS00012">
    <property type="entry name" value="PHOSPHOPANTETHEINE"/>
    <property type="match status" value="1"/>
</dbReference>
<dbReference type="PROSITE" id="PS50075">
    <property type="entry name" value="CARRIER"/>
    <property type="match status" value="1"/>
</dbReference>
<keyword evidence="7" id="KW-1185">Reference proteome</keyword>
<dbReference type="InterPro" id="IPR036736">
    <property type="entry name" value="ACP-like_sf"/>
</dbReference>
<dbReference type="InterPro" id="IPR020845">
    <property type="entry name" value="AMP-binding_CS"/>
</dbReference>
<evidence type="ECO:0000256" key="2">
    <source>
        <dbReference type="ARBA" id="ARBA00022450"/>
    </source>
</evidence>
<dbReference type="InterPro" id="IPR013120">
    <property type="entry name" value="FAR_NAD-bd"/>
</dbReference>
<dbReference type="OrthoDB" id="429813at2759"/>
<dbReference type="PANTHER" id="PTHR43201">
    <property type="entry name" value="ACYL-COA SYNTHETASE"/>
    <property type="match status" value="1"/>
</dbReference>
<name>A0A167ZW45_9HYPO</name>
<dbReference type="InterPro" id="IPR020806">
    <property type="entry name" value="PKS_PP-bd"/>
</dbReference>
<feature type="region of interest" description="Disordered" evidence="4">
    <location>
        <begin position="1"/>
        <end position="50"/>
    </location>
</feature>
<keyword evidence="3" id="KW-0597">Phosphoprotein</keyword>
<organism evidence="6 7">
    <name type="scientific">Niveomyces insectorum RCEF 264</name>
    <dbReference type="NCBI Taxonomy" id="1081102"/>
    <lineage>
        <taxon>Eukaryota</taxon>
        <taxon>Fungi</taxon>
        <taxon>Dikarya</taxon>
        <taxon>Ascomycota</taxon>
        <taxon>Pezizomycotina</taxon>
        <taxon>Sordariomycetes</taxon>
        <taxon>Hypocreomycetidae</taxon>
        <taxon>Hypocreales</taxon>
        <taxon>Cordycipitaceae</taxon>
        <taxon>Niveomyces</taxon>
    </lineage>
</organism>
<evidence type="ECO:0000256" key="4">
    <source>
        <dbReference type="SAM" id="MobiDB-lite"/>
    </source>
</evidence>
<dbReference type="GO" id="GO:0031177">
    <property type="term" value="F:phosphopantetheine binding"/>
    <property type="evidence" value="ECO:0007669"/>
    <property type="project" value="InterPro"/>
</dbReference>
<dbReference type="Gene3D" id="3.40.50.720">
    <property type="entry name" value="NAD(P)-binding Rossmann-like Domain"/>
    <property type="match status" value="2"/>
</dbReference>
<evidence type="ECO:0000256" key="3">
    <source>
        <dbReference type="ARBA" id="ARBA00022553"/>
    </source>
</evidence>
<dbReference type="Pfam" id="PF07993">
    <property type="entry name" value="NAD_binding_4"/>
    <property type="match status" value="1"/>
</dbReference>
<dbReference type="InterPro" id="IPR000873">
    <property type="entry name" value="AMP-dep_synth/lig_dom"/>
</dbReference>
<proteinExistence type="inferred from homology"/>
<dbReference type="GO" id="GO:0006631">
    <property type="term" value="P:fatty acid metabolic process"/>
    <property type="evidence" value="ECO:0007669"/>
    <property type="project" value="TreeGrafter"/>
</dbReference>
<evidence type="ECO:0000256" key="1">
    <source>
        <dbReference type="ARBA" id="ARBA00006432"/>
    </source>
</evidence>
<dbReference type="SUPFAM" id="SSF47336">
    <property type="entry name" value="ACP-like"/>
    <property type="match status" value="1"/>
</dbReference>
<dbReference type="Gene3D" id="3.40.50.12780">
    <property type="entry name" value="N-terminal domain of ligase-like"/>
    <property type="match status" value="1"/>
</dbReference>
<gene>
    <name evidence="6" type="ORF">SPI_00160</name>
</gene>